<keyword evidence="1" id="KW-0805">Transcription regulation</keyword>
<protein>
    <submittedName>
        <fullName evidence="6">TetR family transcriptional regulator</fullName>
    </submittedName>
</protein>
<keyword evidence="3" id="KW-0804">Transcription</keyword>
<dbReference type="SUPFAM" id="SSF46689">
    <property type="entry name" value="Homeodomain-like"/>
    <property type="match status" value="1"/>
</dbReference>
<dbReference type="Pfam" id="PF00440">
    <property type="entry name" value="TetR_N"/>
    <property type="match status" value="1"/>
</dbReference>
<evidence type="ECO:0000256" key="1">
    <source>
        <dbReference type="ARBA" id="ARBA00023015"/>
    </source>
</evidence>
<evidence type="ECO:0000256" key="2">
    <source>
        <dbReference type="ARBA" id="ARBA00023125"/>
    </source>
</evidence>
<sequence>MSPKVVATRETIARAAFEIVREEGHEALTVRHIAERLGCSTQPLLYHFNSIAEVRQAAYEVADEFHTGYITDLRGDYPDPMLELGMRYLRFGHDEPRLFRFLFQTNEYAGRDLLALNDDENLAPVIDVLQQAAGLDRDEAKLVFTTLAVMAHGYASLMANNAMPFNEELASQLLVNAFVGAVTPEDALFDRPNDQEG</sequence>
<proteinExistence type="predicted"/>
<name>W0FML3_9BACT</name>
<dbReference type="InterPro" id="IPR025996">
    <property type="entry name" value="MT1864/Rv1816-like_C"/>
</dbReference>
<dbReference type="PROSITE" id="PS50977">
    <property type="entry name" value="HTH_TETR_2"/>
    <property type="match status" value="1"/>
</dbReference>
<dbReference type="SUPFAM" id="SSF48498">
    <property type="entry name" value="Tetracyclin repressor-like, C-terminal domain"/>
    <property type="match status" value="1"/>
</dbReference>
<dbReference type="Gene3D" id="1.10.10.60">
    <property type="entry name" value="Homeodomain-like"/>
    <property type="match status" value="1"/>
</dbReference>
<reference evidence="6" key="1">
    <citation type="journal article" date="2013" name="PLoS ONE">
        <title>Metagenomic insights into the carbohydrate-active enzymes carried by the microorganisms adhering to solid digesta in the rumen of cows.</title>
        <authorList>
            <person name="Wang L."/>
            <person name="Hatem A."/>
            <person name="Catalyurek U.V."/>
            <person name="Morrison M."/>
            <person name="Yu Z."/>
        </authorList>
    </citation>
    <scope>NUCLEOTIDE SEQUENCE</scope>
</reference>
<dbReference type="GO" id="GO:0003677">
    <property type="term" value="F:DNA binding"/>
    <property type="evidence" value="ECO:0007669"/>
    <property type="project" value="UniProtKB-UniRule"/>
</dbReference>
<dbReference type="EMBL" id="KC246788">
    <property type="protein sequence ID" value="AHF24230.1"/>
    <property type="molecule type" value="Genomic_DNA"/>
</dbReference>
<evidence type="ECO:0000313" key="6">
    <source>
        <dbReference type="EMBL" id="AHF24230.1"/>
    </source>
</evidence>
<feature type="domain" description="HTH tetR-type" evidence="5">
    <location>
        <begin position="6"/>
        <end position="66"/>
    </location>
</feature>
<dbReference type="AlphaFoldDB" id="W0FML3"/>
<evidence type="ECO:0000259" key="5">
    <source>
        <dbReference type="PROSITE" id="PS50977"/>
    </source>
</evidence>
<organism evidence="6">
    <name type="scientific">uncultured bacterium Contig224</name>
    <dbReference type="NCBI Taxonomy" id="1393538"/>
    <lineage>
        <taxon>Bacteria</taxon>
        <taxon>environmental samples</taxon>
    </lineage>
</organism>
<accession>W0FML3</accession>
<dbReference type="Pfam" id="PF13305">
    <property type="entry name" value="TetR_C_33"/>
    <property type="match status" value="1"/>
</dbReference>
<dbReference type="InterPro" id="IPR009057">
    <property type="entry name" value="Homeodomain-like_sf"/>
</dbReference>
<dbReference type="Gene3D" id="1.10.357.10">
    <property type="entry name" value="Tetracycline Repressor, domain 2"/>
    <property type="match status" value="1"/>
</dbReference>
<evidence type="ECO:0000256" key="3">
    <source>
        <dbReference type="ARBA" id="ARBA00023163"/>
    </source>
</evidence>
<evidence type="ECO:0000256" key="4">
    <source>
        <dbReference type="PROSITE-ProRule" id="PRU00335"/>
    </source>
</evidence>
<dbReference type="InterPro" id="IPR001647">
    <property type="entry name" value="HTH_TetR"/>
</dbReference>
<keyword evidence="2 4" id="KW-0238">DNA-binding</keyword>
<dbReference type="InterPro" id="IPR036271">
    <property type="entry name" value="Tet_transcr_reg_TetR-rel_C_sf"/>
</dbReference>
<feature type="DNA-binding region" description="H-T-H motif" evidence="4">
    <location>
        <begin position="29"/>
        <end position="48"/>
    </location>
</feature>